<reference evidence="5 6" key="1">
    <citation type="journal article" date="2019" name="ACS Chem. Biol.">
        <title>Identification and Mobilization of a Cryptic Antibiotic Biosynthesis Gene Locus from a Human-Pathogenic Nocardia Isolate.</title>
        <authorList>
            <person name="Herisse M."/>
            <person name="Ishida K."/>
            <person name="Porter J.L."/>
            <person name="Howden B."/>
            <person name="Hertweck C."/>
            <person name="Stinear T.P."/>
            <person name="Pidot S.J."/>
        </authorList>
    </citation>
    <scope>NUCLEOTIDE SEQUENCE [LARGE SCALE GENOMIC DNA]</scope>
    <source>
        <strain evidence="5 6">AUSMDU00012717</strain>
    </source>
</reference>
<dbReference type="SUPFAM" id="SSF53187">
    <property type="entry name" value="Zn-dependent exopeptidases"/>
    <property type="match status" value="1"/>
</dbReference>
<dbReference type="InterPro" id="IPR050072">
    <property type="entry name" value="Peptidase_M20A"/>
</dbReference>
<dbReference type="CDD" id="cd03885">
    <property type="entry name" value="M20_CPDG2"/>
    <property type="match status" value="1"/>
</dbReference>
<dbReference type="GO" id="GO:0016787">
    <property type="term" value="F:hydrolase activity"/>
    <property type="evidence" value="ECO:0007669"/>
    <property type="project" value="UniProtKB-KW"/>
</dbReference>
<feature type="domain" description="Peptidase M20 dimerisation" evidence="4">
    <location>
        <begin position="301"/>
        <end position="390"/>
    </location>
</feature>
<dbReference type="InterPro" id="IPR002933">
    <property type="entry name" value="Peptidase_M20"/>
</dbReference>
<dbReference type="KEGG" id="nah:F5544_25045"/>
<organism evidence="5 6">
    <name type="scientific">Nocardia arthritidis</name>
    <dbReference type="NCBI Taxonomy" id="228602"/>
    <lineage>
        <taxon>Bacteria</taxon>
        <taxon>Bacillati</taxon>
        <taxon>Actinomycetota</taxon>
        <taxon>Actinomycetes</taxon>
        <taxon>Mycobacteriales</taxon>
        <taxon>Nocardiaceae</taxon>
        <taxon>Nocardia</taxon>
    </lineage>
</organism>
<dbReference type="Pfam" id="PF01546">
    <property type="entry name" value="Peptidase_M20"/>
    <property type="match status" value="1"/>
</dbReference>
<dbReference type="EMBL" id="CP046172">
    <property type="protein sequence ID" value="QIS12864.1"/>
    <property type="molecule type" value="Genomic_DNA"/>
</dbReference>
<dbReference type="PANTHER" id="PTHR43808:SF9">
    <property type="entry name" value="BLL0789 PROTEIN"/>
    <property type="match status" value="1"/>
</dbReference>
<dbReference type="Gene3D" id="3.30.70.360">
    <property type="match status" value="1"/>
</dbReference>
<dbReference type="InterPro" id="IPR011650">
    <property type="entry name" value="Peptidase_M20_dimer"/>
</dbReference>
<dbReference type="AlphaFoldDB" id="A0A6G9YI54"/>
<dbReference type="Proteomes" id="UP000503540">
    <property type="component" value="Chromosome"/>
</dbReference>
<dbReference type="GO" id="GO:0046872">
    <property type="term" value="F:metal ion binding"/>
    <property type="evidence" value="ECO:0007669"/>
    <property type="project" value="UniProtKB-KW"/>
</dbReference>
<keyword evidence="1" id="KW-0479">Metal-binding</keyword>
<evidence type="ECO:0000313" key="5">
    <source>
        <dbReference type="EMBL" id="QIS12864.1"/>
    </source>
</evidence>
<dbReference type="InterPro" id="IPR036264">
    <property type="entry name" value="Bact_exopeptidase_dim_dom"/>
</dbReference>
<feature type="region of interest" description="Disordered" evidence="3">
    <location>
        <begin position="1"/>
        <end position="25"/>
    </location>
</feature>
<dbReference type="SUPFAM" id="SSF55031">
    <property type="entry name" value="Bacterial exopeptidase dimerisation domain"/>
    <property type="match status" value="1"/>
</dbReference>
<protein>
    <submittedName>
        <fullName evidence="5">M20/M25/M40 family metallo-hydrolase</fullName>
    </submittedName>
</protein>
<evidence type="ECO:0000259" key="4">
    <source>
        <dbReference type="Pfam" id="PF07687"/>
    </source>
</evidence>
<evidence type="ECO:0000256" key="3">
    <source>
        <dbReference type="SAM" id="MobiDB-lite"/>
    </source>
</evidence>
<proteinExistence type="predicted"/>
<accession>A0A6G9YI54</accession>
<keyword evidence="2 5" id="KW-0378">Hydrolase</keyword>
<keyword evidence="6" id="KW-1185">Reference proteome</keyword>
<evidence type="ECO:0000256" key="1">
    <source>
        <dbReference type="ARBA" id="ARBA00022723"/>
    </source>
</evidence>
<gene>
    <name evidence="5" type="ORF">F5544_25045</name>
</gene>
<feature type="compositionally biased region" description="Low complexity" evidence="3">
    <location>
        <begin position="14"/>
        <end position="24"/>
    </location>
</feature>
<evidence type="ECO:0000256" key="2">
    <source>
        <dbReference type="ARBA" id="ARBA00022801"/>
    </source>
</evidence>
<dbReference type="Gene3D" id="3.40.630.10">
    <property type="entry name" value="Zn peptidases"/>
    <property type="match status" value="1"/>
</dbReference>
<dbReference type="Pfam" id="PF07687">
    <property type="entry name" value="M20_dimer"/>
    <property type="match status" value="1"/>
</dbReference>
<evidence type="ECO:0000313" key="6">
    <source>
        <dbReference type="Proteomes" id="UP000503540"/>
    </source>
</evidence>
<name>A0A6G9YI54_9NOCA</name>
<dbReference type="PANTHER" id="PTHR43808">
    <property type="entry name" value="ACETYLORNITHINE DEACETYLASE"/>
    <property type="match status" value="1"/>
</dbReference>
<sequence>MPARPVHLPPNRFRPGCPGRARAGCPRRRPRRIRRRCAAAPRPSRYGWWLSWWILLECRAASNTVRCRHRDGRNRSRRRRERRMAGGQFVRGDEVARVRCEEARIRNSASARRYQMTSVEMRGDASAGPGTVRRFRAELPALLADIERLVCCESPSTDLAAVARGADAVAAVGGALLGVAPERIVLSGRTHLRWRFGSPARVLVLGHHDTVWPVGSVRTHPFAVRDGKLYGPGCFDMKAGLALALRAVAALPDRSGVTILVTGDEELGAPSSRELIVDTARGCAAVLVAEPAAGTALKIVRKGVSHYRIRVRGRAAHAGLEPERGVNATVELAHQIGVVAALGDAAVGTSVTPTLMSAGTAANTVPAEASCAVDVRAATVAEQDRVDAAMRGLRPLLDGAELEVLGGPNRPPLAAESSRELFGRAQRLGAALGIGPITGAAVGGGSDGNLTAGIGIPTLDGLGACGDGAHADHEHVLIDELPGRAALFHVLLEELLGVSESTSIQKGRTT</sequence>